<dbReference type="OrthoDB" id="1954371at2"/>
<dbReference type="Proteomes" id="UP000182584">
    <property type="component" value="Unassembled WGS sequence"/>
</dbReference>
<evidence type="ECO:0000313" key="2">
    <source>
        <dbReference type="EMBL" id="SES07732.1"/>
    </source>
</evidence>
<reference evidence="2 3" key="1">
    <citation type="submission" date="2016-10" db="EMBL/GenBank/DDBJ databases">
        <authorList>
            <person name="de Groot N.N."/>
        </authorList>
    </citation>
    <scope>NUCLEOTIDE SEQUENCE [LARGE SCALE GENOMIC DNA]</scope>
    <source>
        <strain evidence="2 3">AR40</strain>
    </source>
</reference>
<evidence type="ECO:0000259" key="1">
    <source>
        <dbReference type="Pfam" id="PF01243"/>
    </source>
</evidence>
<dbReference type="Gene3D" id="2.30.110.10">
    <property type="entry name" value="Electron Transport, Fmn-binding Protein, Chain A"/>
    <property type="match status" value="1"/>
</dbReference>
<dbReference type="PANTHER" id="PTHR34818:SF1">
    <property type="entry name" value="PROTEIN BLI-3"/>
    <property type="match status" value="1"/>
</dbReference>
<dbReference type="InterPro" id="IPR011576">
    <property type="entry name" value="Pyridox_Oxase_N"/>
</dbReference>
<dbReference type="Pfam" id="PF01243">
    <property type="entry name" value="PNPOx_N"/>
    <property type="match status" value="1"/>
</dbReference>
<dbReference type="RefSeq" id="WP_143064060.1">
    <property type="nucleotide sequence ID" value="NZ_FOGJ01000018.1"/>
</dbReference>
<dbReference type="PANTHER" id="PTHR34818">
    <property type="entry name" value="PROTEIN BLI-3"/>
    <property type="match status" value="1"/>
</dbReference>
<dbReference type="EMBL" id="FOGJ01000018">
    <property type="protein sequence ID" value="SES07732.1"/>
    <property type="molecule type" value="Genomic_DNA"/>
</dbReference>
<dbReference type="AlphaFoldDB" id="A0A1H9UEF9"/>
<organism evidence="2 3">
    <name type="scientific">Butyrivibrio fibrisolvens</name>
    <dbReference type="NCBI Taxonomy" id="831"/>
    <lineage>
        <taxon>Bacteria</taxon>
        <taxon>Bacillati</taxon>
        <taxon>Bacillota</taxon>
        <taxon>Clostridia</taxon>
        <taxon>Lachnospirales</taxon>
        <taxon>Lachnospiraceae</taxon>
        <taxon>Butyrivibrio</taxon>
    </lineage>
</organism>
<accession>A0A1H9UEF9</accession>
<evidence type="ECO:0000313" key="3">
    <source>
        <dbReference type="Proteomes" id="UP000182584"/>
    </source>
</evidence>
<dbReference type="InterPro" id="IPR012349">
    <property type="entry name" value="Split_barrel_FMN-bd"/>
</dbReference>
<name>A0A1H9UEF9_BUTFI</name>
<protein>
    <submittedName>
        <fullName evidence="2">General stress protein 26</fullName>
    </submittedName>
</protein>
<dbReference type="InterPro" id="IPR052917">
    <property type="entry name" value="Stress-Dev_Protein"/>
</dbReference>
<feature type="domain" description="Pyridoxamine 5'-phosphate oxidase N-terminal" evidence="1">
    <location>
        <begin position="4"/>
        <end position="129"/>
    </location>
</feature>
<dbReference type="SUPFAM" id="SSF50475">
    <property type="entry name" value="FMN-binding split barrel"/>
    <property type="match status" value="1"/>
</dbReference>
<gene>
    <name evidence="2" type="ORF">SAMN04487884_11850</name>
</gene>
<proteinExistence type="predicted"/>
<sequence>MDNKTIENFIRKQKVAFICSIDEEGFPNVKAMLKPRKMDGLHHFYFSTNKSSMRVKQYMNNSNACIYFYHKGLIKYVGVMLKGKMEVLTDQETKDMIWRKGDTIFYKGGVTDPDYCVLKFTAESGRYYCDLKTEIFTIDQ</sequence>